<dbReference type="Gene3D" id="3.40.630.30">
    <property type="match status" value="1"/>
</dbReference>
<dbReference type="EMBL" id="JAIW01000045">
    <property type="protein sequence ID" value="KLE09505.1"/>
    <property type="molecule type" value="Genomic_DNA"/>
</dbReference>
<dbReference type="SUPFAM" id="SSF56281">
    <property type="entry name" value="Metallo-hydrolase/oxidoreductase"/>
    <property type="match status" value="1"/>
</dbReference>
<dbReference type="InterPro" id="IPR016181">
    <property type="entry name" value="Acyl_CoA_acyltransferase"/>
</dbReference>
<comment type="cofactor">
    <cofactor evidence="1">
        <name>Zn(2+)</name>
        <dbReference type="ChEBI" id="CHEBI:29105"/>
    </cofactor>
</comment>
<comment type="caution">
    <text evidence="6">The sequence shown here is derived from an EMBL/GenBank/DDBJ whole genome shotgun (WGS) entry which is preliminary data.</text>
</comment>
<keyword evidence="3" id="KW-0378">Hydrolase</keyword>
<evidence type="ECO:0000313" key="6">
    <source>
        <dbReference type="EMBL" id="KLE09505.1"/>
    </source>
</evidence>
<dbReference type="CDD" id="cd06262">
    <property type="entry name" value="metallo-hydrolase-like_MBL-fold"/>
    <property type="match status" value="1"/>
</dbReference>
<dbReference type="InterPro" id="IPR051453">
    <property type="entry name" value="MBL_Glyoxalase_II"/>
</dbReference>
<accession>A0A0G9KUR3</accession>
<protein>
    <recommendedName>
        <fullName evidence="5">N-acetyltransferase domain-containing protein</fullName>
    </recommendedName>
</protein>
<dbReference type="InterPro" id="IPR001279">
    <property type="entry name" value="Metallo-B-lactamas"/>
</dbReference>
<evidence type="ECO:0000256" key="3">
    <source>
        <dbReference type="ARBA" id="ARBA00022801"/>
    </source>
</evidence>
<gene>
    <name evidence="6" type="ORF">AF80_06760</name>
</gene>
<dbReference type="Gene3D" id="3.60.15.10">
    <property type="entry name" value="Ribonuclease Z/Hydroxyacylglutathione hydrolase-like"/>
    <property type="match status" value="1"/>
</dbReference>
<dbReference type="GO" id="GO:0016747">
    <property type="term" value="F:acyltransferase activity, transferring groups other than amino-acyl groups"/>
    <property type="evidence" value="ECO:0007669"/>
    <property type="project" value="InterPro"/>
</dbReference>
<feature type="domain" description="N-acetyltransferase" evidence="5">
    <location>
        <begin position="325"/>
        <end position="458"/>
    </location>
</feature>
<dbReference type="PANTHER" id="PTHR46233">
    <property type="entry name" value="HYDROXYACYLGLUTATHIONE HYDROLASE GLOC"/>
    <property type="match status" value="1"/>
</dbReference>
<keyword evidence="2" id="KW-0479">Metal-binding</keyword>
<dbReference type="PROSITE" id="PS51186">
    <property type="entry name" value="GNAT"/>
    <property type="match status" value="1"/>
</dbReference>
<evidence type="ECO:0000313" key="7">
    <source>
        <dbReference type="Proteomes" id="UP000035154"/>
    </source>
</evidence>
<dbReference type="AlphaFoldDB" id="A0A0G9KUR3"/>
<dbReference type="Pfam" id="PF00753">
    <property type="entry name" value="Lactamase_B"/>
    <property type="match status" value="1"/>
</dbReference>
<evidence type="ECO:0000256" key="1">
    <source>
        <dbReference type="ARBA" id="ARBA00001947"/>
    </source>
</evidence>
<dbReference type="GO" id="GO:0046872">
    <property type="term" value="F:metal ion binding"/>
    <property type="evidence" value="ECO:0007669"/>
    <property type="project" value="UniProtKB-KW"/>
</dbReference>
<dbReference type="InterPro" id="IPR000182">
    <property type="entry name" value="GNAT_dom"/>
</dbReference>
<name>A0A0G9KUR3_9BACT</name>
<sequence length="458" mass="53512">MELIVCNNNEIGINSYILKVDNRVVVIDPNDYEEIVHTIGECSLDYIFLTHEHFDHIMAVDKLRDTYKAKVIAQKFASEHIQFASKNLSKFSNIILDFMNKTISSPIKEFVVKEADITYEDFYELSWEGYDFLFTHTPGHTKGSSCILVNNCLFSGDSLFECCETDTKGVGTSRKEYEQITISFFKSLENTITVYAGHYHSFILEDKLKAREKAIQIFKSRPKYTNLFLNYNDFLNILDNSNFFVRNDSIFIMKKYSGFYKFYYFVNDYKNLNNLNDFFGLYKQPVIIEIISCREIDEGIYTKIGFKPYKIYSRYRTDKRNKNFDIVKIANIEDMEDISTLINETFDPLGDYIPSNDELIELILKKEVFIIKVDNKLAGVSIYEKRHKNYYFRLSCVHPDHRPGLIGYMLASTSPKDGNIYSAWVDDKNLEAIKLNTLLGYKIDGTKNYIFIKNKETI</sequence>
<organism evidence="6 7">
    <name type="scientific">Aliarcobacter butzleri L355</name>
    <dbReference type="NCBI Taxonomy" id="1447263"/>
    <lineage>
        <taxon>Bacteria</taxon>
        <taxon>Pseudomonadati</taxon>
        <taxon>Campylobacterota</taxon>
        <taxon>Epsilonproteobacteria</taxon>
        <taxon>Campylobacterales</taxon>
        <taxon>Arcobacteraceae</taxon>
        <taxon>Aliarcobacter</taxon>
    </lineage>
</organism>
<proteinExistence type="predicted"/>
<dbReference type="PATRIC" id="fig|1447263.3.peg.1322"/>
<reference evidence="6 7" key="1">
    <citation type="submission" date="2014-01" db="EMBL/GenBank/DDBJ databases">
        <title>Development of a Comparative Genomic Fingerprinting Assay for High Resolution Genotyping of Arcobacter butzleri.</title>
        <authorList>
            <person name="Webb A.L."/>
            <person name="Inglis G.D."/>
            <person name="Kruczkiewicz P."/>
            <person name="Selinger L.B."/>
            <person name="Taboada E.N."/>
        </authorList>
    </citation>
    <scope>NUCLEOTIDE SEQUENCE [LARGE SCALE GENOMIC DNA]</scope>
    <source>
        <strain evidence="6 7">L355</strain>
    </source>
</reference>
<evidence type="ECO:0000256" key="2">
    <source>
        <dbReference type="ARBA" id="ARBA00022723"/>
    </source>
</evidence>
<dbReference type="SMART" id="SM00849">
    <property type="entry name" value="Lactamase_B"/>
    <property type="match status" value="1"/>
</dbReference>
<evidence type="ECO:0000256" key="4">
    <source>
        <dbReference type="ARBA" id="ARBA00022833"/>
    </source>
</evidence>
<dbReference type="SUPFAM" id="SSF55729">
    <property type="entry name" value="Acyl-CoA N-acyltransferases (Nat)"/>
    <property type="match status" value="1"/>
</dbReference>
<dbReference type="RefSeq" id="WP_052943092.1">
    <property type="nucleotide sequence ID" value="NZ_JAIW01000045.1"/>
</dbReference>
<dbReference type="GO" id="GO:0016787">
    <property type="term" value="F:hydrolase activity"/>
    <property type="evidence" value="ECO:0007669"/>
    <property type="project" value="UniProtKB-KW"/>
</dbReference>
<dbReference type="PANTHER" id="PTHR46233:SF3">
    <property type="entry name" value="HYDROXYACYLGLUTATHIONE HYDROLASE GLOC"/>
    <property type="match status" value="1"/>
</dbReference>
<keyword evidence="4" id="KW-0862">Zinc</keyword>
<dbReference type="InterPro" id="IPR036866">
    <property type="entry name" value="RibonucZ/Hydroxyglut_hydro"/>
</dbReference>
<dbReference type="Proteomes" id="UP000035154">
    <property type="component" value="Unassembled WGS sequence"/>
</dbReference>
<evidence type="ECO:0000259" key="5">
    <source>
        <dbReference type="PROSITE" id="PS51186"/>
    </source>
</evidence>